<organism evidence="1 2">
    <name type="scientific">Brevundimonas abyssalis TAR-001</name>
    <dbReference type="NCBI Taxonomy" id="1391729"/>
    <lineage>
        <taxon>Bacteria</taxon>
        <taxon>Pseudomonadati</taxon>
        <taxon>Pseudomonadota</taxon>
        <taxon>Alphaproteobacteria</taxon>
        <taxon>Caulobacterales</taxon>
        <taxon>Caulobacteraceae</taxon>
        <taxon>Brevundimonas</taxon>
    </lineage>
</organism>
<name>A0A8E0KHI3_9CAUL</name>
<gene>
    <name evidence="1" type="ORF">MBEBAB_0531</name>
</gene>
<evidence type="ECO:0000313" key="1">
    <source>
        <dbReference type="EMBL" id="GAD58281.1"/>
    </source>
</evidence>
<reference evidence="2" key="1">
    <citation type="journal article" date="2013" name="Genome Announc.">
        <title>Draft Genome Sequence of the Dimorphic Prosthecate Bacterium Brevundimonas abyssalis TAR-001T.</title>
        <authorList>
            <person name="Tsubouchi T."/>
            <person name="Nishi S."/>
            <person name="Usui K."/>
            <person name="Shimane Y."/>
            <person name="Takaki Y."/>
            <person name="Maruyama T."/>
            <person name="Hatada Y."/>
        </authorList>
    </citation>
    <scope>NUCLEOTIDE SEQUENCE [LARGE SCALE GENOMIC DNA]</scope>
    <source>
        <strain evidence="2">TAR-001</strain>
    </source>
</reference>
<accession>A0A8E0KHI3</accession>
<dbReference type="EMBL" id="BATC01000005">
    <property type="protein sequence ID" value="GAD58281.1"/>
    <property type="molecule type" value="Genomic_DNA"/>
</dbReference>
<protein>
    <submittedName>
        <fullName evidence="1">Uncharacterized protein</fullName>
    </submittedName>
</protein>
<proteinExistence type="predicted"/>
<keyword evidence="2" id="KW-1185">Reference proteome</keyword>
<sequence length="38" mass="3764">MLILIAAVAAGFLAVGALAMAIQVGHLSDALDAWLAAN</sequence>
<comment type="caution">
    <text evidence="1">The sequence shown here is derived from an EMBL/GenBank/DDBJ whole genome shotgun (WGS) entry which is preliminary data.</text>
</comment>
<dbReference type="AlphaFoldDB" id="A0A8E0KHI3"/>
<evidence type="ECO:0000313" key="2">
    <source>
        <dbReference type="Proteomes" id="UP000016569"/>
    </source>
</evidence>
<dbReference type="Proteomes" id="UP000016569">
    <property type="component" value="Unassembled WGS sequence"/>
</dbReference>